<accession>A0A2P2NSV8</accession>
<proteinExistence type="predicted"/>
<dbReference type="AlphaFoldDB" id="A0A2P2NSV8"/>
<sequence>MPICLFINEFDLLDLNIAYSSALLEMIEYF</sequence>
<organism evidence="1">
    <name type="scientific">Rhizophora mucronata</name>
    <name type="common">Asiatic mangrove</name>
    <dbReference type="NCBI Taxonomy" id="61149"/>
    <lineage>
        <taxon>Eukaryota</taxon>
        <taxon>Viridiplantae</taxon>
        <taxon>Streptophyta</taxon>
        <taxon>Embryophyta</taxon>
        <taxon>Tracheophyta</taxon>
        <taxon>Spermatophyta</taxon>
        <taxon>Magnoliopsida</taxon>
        <taxon>eudicotyledons</taxon>
        <taxon>Gunneridae</taxon>
        <taxon>Pentapetalae</taxon>
        <taxon>rosids</taxon>
        <taxon>fabids</taxon>
        <taxon>Malpighiales</taxon>
        <taxon>Rhizophoraceae</taxon>
        <taxon>Rhizophora</taxon>
    </lineage>
</organism>
<evidence type="ECO:0000313" key="1">
    <source>
        <dbReference type="EMBL" id="MBX45599.1"/>
    </source>
</evidence>
<name>A0A2P2NSV8_RHIMU</name>
<protein>
    <submittedName>
        <fullName evidence="1">Uncharacterized protein</fullName>
    </submittedName>
</protein>
<dbReference type="EMBL" id="GGEC01065115">
    <property type="protein sequence ID" value="MBX45599.1"/>
    <property type="molecule type" value="Transcribed_RNA"/>
</dbReference>
<reference evidence="1" key="1">
    <citation type="submission" date="2018-02" db="EMBL/GenBank/DDBJ databases">
        <title>Rhizophora mucronata_Transcriptome.</title>
        <authorList>
            <person name="Meera S.P."/>
            <person name="Sreeshan A."/>
            <person name="Augustine A."/>
        </authorList>
    </citation>
    <scope>NUCLEOTIDE SEQUENCE</scope>
    <source>
        <tissue evidence="1">Leaf</tissue>
    </source>
</reference>